<dbReference type="InterPro" id="IPR000594">
    <property type="entry name" value="ThiF_NAD_FAD-bd"/>
</dbReference>
<dbReference type="RefSeq" id="WP_225564249.1">
    <property type="nucleotide sequence ID" value="NZ_JAIXCQ010000002.1"/>
</dbReference>
<gene>
    <name evidence="3" type="ORF">LEP48_03780</name>
</gene>
<organism evidence="3 4">
    <name type="scientific">Isoptericola luteus</name>
    <dbReference type="NCBI Taxonomy" id="2879484"/>
    <lineage>
        <taxon>Bacteria</taxon>
        <taxon>Bacillati</taxon>
        <taxon>Actinomycetota</taxon>
        <taxon>Actinomycetes</taxon>
        <taxon>Micrococcales</taxon>
        <taxon>Promicromonosporaceae</taxon>
        <taxon>Isoptericola</taxon>
    </lineage>
</organism>
<accession>A0ABS7ZBR9</accession>
<evidence type="ECO:0000313" key="4">
    <source>
        <dbReference type="Proteomes" id="UP001319870"/>
    </source>
</evidence>
<proteinExistence type="predicted"/>
<dbReference type="GO" id="GO:0016779">
    <property type="term" value="F:nucleotidyltransferase activity"/>
    <property type="evidence" value="ECO:0007669"/>
    <property type="project" value="UniProtKB-KW"/>
</dbReference>
<dbReference type="InterPro" id="IPR035985">
    <property type="entry name" value="Ubiquitin-activating_enz"/>
</dbReference>
<comment type="caution">
    <text evidence="3">The sequence shown here is derived from an EMBL/GenBank/DDBJ whole genome shotgun (WGS) entry which is preliminary data.</text>
</comment>
<dbReference type="EMBL" id="JAIXCQ010000002">
    <property type="protein sequence ID" value="MCA5892472.1"/>
    <property type="molecule type" value="Genomic_DNA"/>
</dbReference>
<keyword evidence="3" id="KW-0548">Nucleotidyltransferase</keyword>
<evidence type="ECO:0000256" key="1">
    <source>
        <dbReference type="SAM" id="MobiDB-lite"/>
    </source>
</evidence>
<feature type="domain" description="THIF-type NAD/FAD binding fold" evidence="2">
    <location>
        <begin position="133"/>
        <end position="201"/>
    </location>
</feature>
<protein>
    <submittedName>
        <fullName evidence="3">ThiF family adenylyltransferase</fullName>
    </submittedName>
</protein>
<dbReference type="Proteomes" id="UP001319870">
    <property type="component" value="Unassembled WGS sequence"/>
</dbReference>
<keyword evidence="4" id="KW-1185">Reference proteome</keyword>
<dbReference type="SUPFAM" id="SSF69572">
    <property type="entry name" value="Activating enzymes of the ubiquitin-like proteins"/>
    <property type="match status" value="1"/>
</dbReference>
<evidence type="ECO:0000313" key="3">
    <source>
        <dbReference type="EMBL" id="MCA5892472.1"/>
    </source>
</evidence>
<dbReference type="Pfam" id="PF00899">
    <property type="entry name" value="ThiF"/>
    <property type="match status" value="1"/>
</dbReference>
<reference evidence="3 4" key="1">
    <citation type="submission" date="2021-09" db="EMBL/GenBank/DDBJ databases">
        <title>Isoptericola luteus sp. nov., a novel bacterium isolated from Harbin, the capital city of Heilongjiang province.</title>
        <authorList>
            <person name="Li J."/>
        </authorList>
    </citation>
    <scope>NUCLEOTIDE SEQUENCE [LARGE SCALE GENOMIC DNA]</scope>
    <source>
        <strain evidence="3 4">NEAU-Y5</strain>
    </source>
</reference>
<sequence length="354" mass="36583">MTPSGSSTAPVPAPLRLRTGTPVVDRGDGEVQLGTDPRWSVVLTGLSPAEAGWLCDAAVRRHRSLNQVSRRWGVDAQRRALLEQVLERAGYMVPAHRGEPGALVDRAADAVVLGALRPDDAGDATLAERAGRTVGLSGLGRIGALTAEHLATAGIGTLVLDDLEPVQVVDLGIGGYEREDVGRTRASALAGRLRARHPETLVLGPDDAAAPDVVVEVQAHAVDPGRYERLLGSGVAHLPVVVREADVVVGPFVVPGVSACVGCAARHAADLDERWPVVARALVGASRPAPQETTLAALAGVLAAGQVLAFVDGARPVTAGAQLEVALPEAVPRRRPVRPHPACGCTALPGPSSR</sequence>
<feature type="region of interest" description="Disordered" evidence="1">
    <location>
        <begin position="1"/>
        <end position="30"/>
    </location>
</feature>
<keyword evidence="3" id="KW-0808">Transferase</keyword>
<evidence type="ECO:0000259" key="2">
    <source>
        <dbReference type="Pfam" id="PF00899"/>
    </source>
</evidence>
<name>A0ABS7ZBR9_9MICO</name>
<dbReference type="Gene3D" id="3.40.50.720">
    <property type="entry name" value="NAD(P)-binding Rossmann-like Domain"/>
    <property type="match status" value="1"/>
</dbReference>